<dbReference type="Gene3D" id="3.40.50.720">
    <property type="entry name" value="NAD(P)-binding Rossmann-like Domain"/>
    <property type="match status" value="1"/>
</dbReference>
<dbReference type="InterPro" id="IPR050177">
    <property type="entry name" value="Lipid_A_modif_metabolic_enz"/>
</dbReference>
<dbReference type="AlphaFoldDB" id="A0AA37WAX5"/>
<dbReference type="SUPFAM" id="SSF51735">
    <property type="entry name" value="NAD(P)-binding Rossmann-fold domains"/>
    <property type="match status" value="1"/>
</dbReference>
<dbReference type="RefSeq" id="WP_167495497.1">
    <property type="nucleotide sequence ID" value="NZ_BARA01000020.1"/>
</dbReference>
<organism evidence="2 3">
    <name type="scientific">Gluconobacter sphaericus NBRC 12467</name>
    <dbReference type="NCBI Taxonomy" id="1307951"/>
    <lineage>
        <taxon>Bacteria</taxon>
        <taxon>Pseudomonadati</taxon>
        <taxon>Pseudomonadota</taxon>
        <taxon>Alphaproteobacteria</taxon>
        <taxon>Acetobacterales</taxon>
        <taxon>Acetobacteraceae</taxon>
        <taxon>Gluconobacter</taxon>
    </lineage>
</organism>
<proteinExistence type="predicted"/>
<dbReference type="InterPro" id="IPR001509">
    <property type="entry name" value="Epimerase_deHydtase"/>
</dbReference>
<dbReference type="Proteomes" id="UP001156708">
    <property type="component" value="Unassembled WGS sequence"/>
</dbReference>
<dbReference type="InterPro" id="IPR036291">
    <property type="entry name" value="NAD(P)-bd_dom_sf"/>
</dbReference>
<evidence type="ECO:0000313" key="2">
    <source>
        <dbReference type="EMBL" id="GLQ86105.1"/>
    </source>
</evidence>
<feature type="domain" description="NAD-dependent epimerase/dehydratase" evidence="1">
    <location>
        <begin position="3"/>
        <end position="245"/>
    </location>
</feature>
<reference evidence="3" key="1">
    <citation type="journal article" date="2019" name="Int. J. Syst. Evol. Microbiol.">
        <title>The Global Catalogue of Microorganisms (GCM) 10K type strain sequencing project: providing services to taxonomists for standard genome sequencing and annotation.</title>
        <authorList>
            <consortium name="The Broad Institute Genomics Platform"/>
            <consortium name="The Broad Institute Genome Sequencing Center for Infectious Disease"/>
            <person name="Wu L."/>
            <person name="Ma J."/>
        </authorList>
    </citation>
    <scope>NUCLEOTIDE SEQUENCE [LARGE SCALE GENOMIC DNA]</scope>
    <source>
        <strain evidence="3">NBRC 12467</strain>
    </source>
</reference>
<protein>
    <submittedName>
        <fullName evidence="2">NAD dependent epimerase/dehydratase</fullName>
    </submittedName>
</protein>
<name>A0AA37WAX5_9PROT</name>
<keyword evidence="3" id="KW-1185">Reference proteome</keyword>
<sequence length="323" mass="34486">MKILITGGTGFVGLALAEALLKLGHVPVLFAMTPVAPWFGSRAPFRDVKFIEGNVCSASDVGAAVEACAPEIVIHLAAMTPDLATEKASPARITEINVSGVANLLCVLQNACNVRRVVIASSVAIYGPVDPAEGPIEETRLLAPQSLYGITKLAAEKMALRLGDIYGMDIRLARIGPVYGPWEHDTGVRPLLSPQAQVLSLLKAGKKAVLGREMWGDWLYSRDAGAALAAIALSTRLRHAIYNVGNGHVSAVATWGTVMAEALHAPGISLAGGGDDANVHFPMKQDRAPLSIARLRQDTDFIPSFTDTLNDYLTWLEHYPNDF</sequence>
<dbReference type="PANTHER" id="PTHR43245">
    <property type="entry name" value="BIFUNCTIONAL POLYMYXIN RESISTANCE PROTEIN ARNA"/>
    <property type="match status" value="1"/>
</dbReference>
<comment type="caution">
    <text evidence="2">The sequence shown here is derived from an EMBL/GenBank/DDBJ whole genome shotgun (WGS) entry which is preliminary data.</text>
</comment>
<evidence type="ECO:0000259" key="1">
    <source>
        <dbReference type="Pfam" id="PF01370"/>
    </source>
</evidence>
<dbReference type="PANTHER" id="PTHR43245:SF13">
    <property type="entry name" value="UDP-D-APIOSE_UDP-D-XYLOSE SYNTHASE 2"/>
    <property type="match status" value="1"/>
</dbReference>
<dbReference type="Pfam" id="PF01370">
    <property type="entry name" value="Epimerase"/>
    <property type="match status" value="1"/>
</dbReference>
<accession>A0AA37WAX5</accession>
<dbReference type="EMBL" id="BSNZ01000032">
    <property type="protein sequence ID" value="GLQ86105.1"/>
    <property type="molecule type" value="Genomic_DNA"/>
</dbReference>
<evidence type="ECO:0000313" key="3">
    <source>
        <dbReference type="Proteomes" id="UP001156708"/>
    </source>
</evidence>
<gene>
    <name evidence="2" type="ORF">GCM10007872_30150</name>
</gene>